<dbReference type="OrthoDB" id="4062651at2759"/>
<keyword evidence="11" id="KW-1133">Transmembrane helix</keyword>
<dbReference type="Pfam" id="PF00069">
    <property type="entry name" value="Pkinase"/>
    <property type="match status" value="1"/>
</dbReference>
<keyword evidence="4 9" id="KW-0547">Nucleotide-binding</keyword>
<dbReference type="PANTHER" id="PTHR47989:SF27">
    <property type="entry name" value="PROTEIN KINASE DOMAIN-CONTAINING PROTEIN"/>
    <property type="match status" value="1"/>
</dbReference>
<dbReference type="SUPFAM" id="SSF56112">
    <property type="entry name" value="Protein kinase-like (PK-like)"/>
    <property type="match status" value="1"/>
</dbReference>
<dbReference type="Gene3D" id="3.30.200.20">
    <property type="entry name" value="Phosphorylase Kinase, domain 1"/>
    <property type="match status" value="1"/>
</dbReference>
<comment type="caution">
    <text evidence="14">The sequence shown here is derived from an EMBL/GenBank/DDBJ whole genome shotgun (WGS) entry which is preliminary data.</text>
</comment>
<dbReference type="PROSITE" id="PS00108">
    <property type="entry name" value="PROTEIN_KINASE_ST"/>
    <property type="match status" value="1"/>
</dbReference>
<evidence type="ECO:0000256" key="11">
    <source>
        <dbReference type="SAM" id="Phobius"/>
    </source>
</evidence>
<keyword evidence="14" id="KW-0430">Lectin</keyword>
<dbReference type="Proteomes" id="UP000245207">
    <property type="component" value="Unassembled WGS sequence"/>
</dbReference>
<comment type="similarity">
    <text evidence="10">Belongs to the protein kinase superfamily.</text>
</comment>
<feature type="transmembrane region" description="Helical" evidence="11">
    <location>
        <begin position="72"/>
        <end position="95"/>
    </location>
</feature>
<keyword evidence="11" id="KW-0472">Membrane</keyword>
<evidence type="ECO:0000256" key="12">
    <source>
        <dbReference type="SAM" id="SignalP"/>
    </source>
</evidence>
<keyword evidence="6 9" id="KW-0067">ATP-binding</keyword>
<dbReference type="InterPro" id="IPR017441">
    <property type="entry name" value="Protein_kinase_ATP_BS"/>
</dbReference>
<dbReference type="PROSITE" id="PS00107">
    <property type="entry name" value="PROTEIN_KINASE_ATP"/>
    <property type="match status" value="1"/>
</dbReference>
<comment type="catalytic activity">
    <reaction evidence="8">
        <text>L-seryl-[protein] + ATP = O-phospho-L-seryl-[protein] + ADP + H(+)</text>
        <dbReference type="Rhea" id="RHEA:17989"/>
        <dbReference type="Rhea" id="RHEA-COMP:9863"/>
        <dbReference type="Rhea" id="RHEA-COMP:11604"/>
        <dbReference type="ChEBI" id="CHEBI:15378"/>
        <dbReference type="ChEBI" id="CHEBI:29999"/>
        <dbReference type="ChEBI" id="CHEBI:30616"/>
        <dbReference type="ChEBI" id="CHEBI:83421"/>
        <dbReference type="ChEBI" id="CHEBI:456216"/>
        <dbReference type="EC" id="2.7.11.1"/>
    </reaction>
</comment>
<dbReference type="Gene3D" id="1.10.510.10">
    <property type="entry name" value="Transferase(Phosphotransferase) domain 1"/>
    <property type="match status" value="1"/>
</dbReference>
<feature type="chain" id="PRO_5015749351" description="non-specific serine/threonine protein kinase" evidence="12">
    <location>
        <begin position="21"/>
        <end position="487"/>
    </location>
</feature>
<accession>A0A2U1LW94</accession>
<proteinExistence type="inferred from homology"/>
<keyword evidence="2 10" id="KW-0723">Serine/threonine-protein kinase</keyword>
<evidence type="ECO:0000256" key="9">
    <source>
        <dbReference type="PROSITE-ProRule" id="PRU10141"/>
    </source>
</evidence>
<protein>
    <recommendedName>
        <fullName evidence="1">non-specific serine/threonine protein kinase</fullName>
        <ecNumber evidence="1">2.7.11.1</ecNumber>
    </recommendedName>
</protein>
<sequence length="487" mass="53396">MKIFIGFLFVFISDFKFTNATSKSLMIMSAISVPESSPVAPPIPSVPSSVADISSGTEASIKNHHMKPSKKLLIELITASSVMGIILLSFMYFWMCHRKKVYKSGKVGSKKLDSLRGLPLSSFISRSSGAIKSNNEKGSVVVMDYNLLESATSNFGESEILGVGGFGCVYKARLDDSLCVAVKRLDGGSQDAVKEFQTEVDLLSKIQHPNIITLLGYCVHDETKLLVYELMHNGSLETQLHGPSSGSNLTWHGRMKIALDTARGLEYLHENCKPSVIHRDLKSSNILLDSSYNAKLSDFGLAVMDGAQNKNNIKLSGTLGYVAPEYLLDGMIKLCSCEGHPCFKASPFLTPNIPKSRSMRLILGFTGKLTDKSDVYAFGVVLLELLLGRRPVEKLAESQCQSIVTWAMPQLTDRSKLPNIVDPVIRYTMDLKHLYQVAAVAVLCVQPEPSYRPLITDVLHSLIPLVPVELGGTLRIVQTRPSVTNEP</sequence>
<evidence type="ECO:0000313" key="15">
    <source>
        <dbReference type="Proteomes" id="UP000245207"/>
    </source>
</evidence>
<evidence type="ECO:0000256" key="3">
    <source>
        <dbReference type="ARBA" id="ARBA00022679"/>
    </source>
</evidence>
<dbReference type="GO" id="GO:0030246">
    <property type="term" value="F:carbohydrate binding"/>
    <property type="evidence" value="ECO:0007669"/>
    <property type="project" value="UniProtKB-KW"/>
</dbReference>
<keyword evidence="11" id="KW-0812">Transmembrane</keyword>
<evidence type="ECO:0000256" key="7">
    <source>
        <dbReference type="ARBA" id="ARBA00047899"/>
    </source>
</evidence>
<feature type="signal peptide" evidence="12">
    <location>
        <begin position="1"/>
        <end position="20"/>
    </location>
</feature>
<comment type="catalytic activity">
    <reaction evidence="7">
        <text>L-threonyl-[protein] + ATP = O-phospho-L-threonyl-[protein] + ADP + H(+)</text>
        <dbReference type="Rhea" id="RHEA:46608"/>
        <dbReference type="Rhea" id="RHEA-COMP:11060"/>
        <dbReference type="Rhea" id="RHEA-COMP:11605"/>
        <dbReference type="ChEBI" id="CHEBI:15378"/>
        <dbReference type="ChEBI" id="CHEBI:30013"/>
        <dbReference type="ChEBI" id="CHEBI:30616"/>
        <dbReference type="ChEBI" id="CHEBI:61977"/>
        <dbReference type="ChEBI" id="CHEBI:456216"/>
        <dbReference type="EC" id="2.7.11.1"/>
    </reaction>
</comment>
<evidence type="ECO:0000313" key="14">
    <source>
        <dbReference type="EMBL" id="PWA53258.1"/>
    </source>
</evidence>
<name>A0A2U1LW94_ARTAN</name>
<dbReference type="EMBL" id="PKPP01007476">
    <property type="protein sequence ID" value="PWA53258.1"/>
    <property type="molecule type" value="Genomic_DNA"/>
</dbReference>
<dbReference type="FunFam" id="1.10.510.10:FF:001023">
    <property type="entry name" value="Os07g0541700 protein"/>
    <property type="match status" value="1"/>
</dbReference>
<dbReference type="PROSITE" id="PS50011">
    <property type="entry name" value="PROTEIN_KINASE_DOM"/>
    <property type="match status" value="1"/>
</dbReference>
<evidence type="ECO:0000259" key="13">
    <source>
        <dbReference type="PROSITE" id="PS50011"/>
    </source>
</evidence>
<dbReference type="AlphaFoldDB" id="A0A2U1LW94"/>
<reference evidence="14 15" key="1">
    <citation type="journal article" date="2018" name="Mol. Plant">
        <title>The genome of Artemisia annua provides insight into the evolution of Asteraceae family and artemisinin biosynthesis.</title>
        <authorList>
            <person name="Shen Q."/>
            <person name="Zhang L."/>
            <person name="Liao Z."/>
            <person name="Wang S."/>
            <person name="Yan T."/>
            <person name="Shi P."/>
            <person name="Liu M."/>
            <person name="Fu X."/>
            <person name="Pan Q."/>
            <person name="Wang Y."/>
            <person name="Lv Z."/>
            <person name="Lu X."/>
            <person name="Zhang F."/>
            <person name="Jiang W."/>
            <person name="Ma Y."/>
            <person name="Chen M."/>
            <person name="Hao X."/>
            <person name="Li L."/>
            <person name="Tang Y."/>
            <person name="Lv G."/>
            <person name="Zhou Y."/>
            <person name="Sun X."/>
            <person name="Brodelius P.E."/>
            <person name="Rose J.K.C."/>
            <person name="Tang K."/>
        </authorList>
    </citation>
    <scope>NUCLEOTIDE SEQUENCE [LARGE SCALE GENOMIC DNA]</scope>
    <source>
        <strain evidence="15">cv. Huhao1</strain>
        <tissue evidence="14">Leaf</tissue>
    </source>
</reference>
<organism evidence="14 15">
    <name type="scientific">Artemisia annua</name>
    <name type="common">Sweet wormwood</name>
    <dbReference type="NCBI Taxonomy" id="35608"/>
    <lineage>
        <taxon>Eukaryota</taxon>
        <taxon>Viridiplantae</taxon>
        <taxon>Streptophyta</taxon>
        <taxon>Embryophyta</taxon>
        <taxon>Tracheophyta</taxon>
        <taxon>Spermatophyta</taxon>
        <taxon>Magnoliopsida</taxon>
        <taxon>eudicotyledons</taxon>
        <taxon>Gunneridae</taxon>
        <taxon>Pentapetalae</taxon>
        <taxon>asterids</taxon>
        <taxon>campanulids</taxon>
        <taxon>Asterales</taxon>
        <taxon>Asteraceae</taxon>
        <taxon>Asteroideae</taxon>
        <taxon>Anthemideae</taxon>
        <taxon>Artemisiinae</taxon>
        <taxon>Artemisia</taxon>
    </lineage>
</organism>
<evidence type="ECO:0000256" key="8">
    <source>
        <dbReference type="ARBA" id="ARBA00048679"/>
    </source>
</evidence>
<keyword evidence="15" id="KW-1185">Reference proteome</keyword>
<evidence type="ECO:0000256" key="1">
    <source>
        <dbReference type="ARBA" id="ARBA00012513"/>
    </source>
</evidence>
<evidence type="ECO:0000256" key="2">
    <source>
        <dbReference type="ARBA" id="ARBA00022527"/>
    </source>
</evidence>
<dbReference type="STRING" id="35608.A0A2U1LW94"/>
<dbReference type="GO" id="GO:0005524">
    <property type="term" value="F:ATP binding"/>
    <property type="evidence" value="ECO:0007669"/>
    <property type="project" value="UniProtKB-UniRule"/>
</dbReference>
<feature type="binding site" evidence="9">
    <location>
        <position position="183"/>
    </location>
    <ligand>
        <name>ATP</name>
        <dbReference type="ChEBI" id="CHEBI:30616"/>
    </ligand>
</feature>
<dbReference type="PANTHER" id="PTHR47989">
    <property type="entry name" value="OS01G0750732 PROTEIN"/>
    <property type="match status" value="1"/>
</dbReference>
<dbReference type="SMART" id="SM00220">
    <property type="entry name" value="S_TKc"/>
    <property type="match status" value="1"/>
</dbReference>
<evidence type="ECO:0000256" key="6">
    <source>
        <dbReference type="ARBA" id="ARBA00022840"/>
    </source>
</evidence>
<dbReference type="InterPro" id="IPR008271">
    <property type="entry name" value="Ser/Thr_kinase_AS"/>
</dbReference>
<keyword evidence="5" id="KW-0418">Kinase</keyword>
<evidence type="ECO:0000256" key="5">
    <source>
        <dbReference type="ARBA" id="ARBA00022777"/>
    </source>
</evidence>
<feature type="domain" description="Protein kinase" evidence="13">
    <location>
        <begin position="155"/>
        <end position="463"/>
    </location>
</feature>
<keyword evidence="3" id="KW-0808">Transferase</keyword>
<evidence type="ECO:0000256" key="4">
    <source>
        <dbReference type="ARBA" id="ARBA00022741"/>
    </source>
</evidence>
<evidence type="ECO:0000256" key="10">
    <source>
        <dbReference type="RuleBase" id="RU000304"/>
    </source>
</evidence>
<dbReference type="InterPro" id="IPR000719">
    <property type="entry name" value="Prot_kinase_dom"/>
</dbReference>
<dbReference type="FunFam" id="3.30.200.20:FF:000342">
    <property type="entry name" value="Protein kinase superfamily protein"/>
    <property type="match status" value="1"/>
</dbReference>
<keyword evidence="12" id="KW-0732">Signal</keyword>
<dbReference type="InterPro" id="IPR011009">
    <property type="entry name" value="Kinase-like_dom_sf"/>
</dbReference>
<gene>
    <name evidence="14" type="ORF">CTI12_AA444070</name>
</gene>
<dbReference type="GO" id="GO:0004674">
    <property type="term" value="F:protein serine/threonine kinase activity"/>
    <property type="evidence" value="ECO:0007669"/>
    <property type="project" value="UniProtKB-KW"/>
</dbReference>
<dbReference type="EC" id="2.7.11.1" evidence="1"/>